<dbReference type="Proteomes" id="UP000027170">
    <property type="component" value="Unassembled WGS sequence"/>
</dbReference>
<evidence type="ECO:0000313" key="2">
    <source>
        <dbReference type="Proteomes" id="UP000027170"/>
    </source>
</evidence>
<comment type="caution">
    <text evidence="1">The sequence shown here is derived from an EMBL/GenBank/DDBJ whole genome shotgun (WGS) entry which is preliminary data.</text>
</comment>
<name>A0A066TEB8_9NEIS</name>
<keyword evidence="2" id="KW-1185">Reference proteome</keyword>
<dbReference type="RefSeq" id="WP_037407651.1">
    <property type="nucleotide sequence ID" value="NZ_JFZV01000005.1"/>
</dbReference>
<accession>A0A066TEB8</accession>
<dbReference type="OrthoDB" id="90759at2"/>
<organism evidence="1 2">
    <name type="scientific">Snodgrassella communis</name>
    <dbReference type="NCBI Taxonomy" id="2946699"/>
    <lineage>
        <taxon>Bacteria</taxon>
        <taxon>Pseudomonadati</taxon>
        <taxon>Pseudomonadota</taxon>
        <taxon>Betaproteobacteria</taxon>
        <taxon>Neisseriales</taxon>
        <taxon>Neisseriaceae</taxon>
        <taxon>Snodgrassella</taxon>
    </lineage>
</organism>
<gene>
    <name evidence="1" type="ORF">SALWKB29_1189</name>
</gene>
<proteinExistence type="predicted"/>
<dbReference type="EMBL" id="JFZV01000005">
    <property type="protein sequence ID" value="KDN14730.1"/>
    <property type="molecule type" value="Genomic_DNA"/>
</dbReference>
<reference evidence="1 2" key="1">
    <citation type="submission" date="2014-03" db="EMBL/GenBank/DDBJ databases">
        <title>The genomes of two eusocial bee gut symbionts.</title>
        <authorList>
            <person name="Kwong W.K."/>
            <person name="Engel P."/>
            <person name="Koch H."/>
            <person name="Moran N.A."/>
        </authorList>
    </citation>
    <scope>NUCLEOTIDE SEQUENCE [LARGE SCALE GENOMIC DNA]</scope>
    <source>
        <strain evidence="2">wkB29</strain>
    </source>
</reference>
<dbReference type="AlphaFoldDB" id="A0A066TEB8"/>
<evidence type="ECO:0000313" key="1">
    <source>
        <dbReference type="EMBL" id="KDN14730.1"/>
    </source>
</evidence>
<dbReference type="Pfam" id="PF09684">
    <property type="entry name" value="Tail_P2_I"/>
    <property type="match status" value="1"/>
</dbReference>
<sequence length="192" mass="21470">MAKLTYAAVIERDQRMQALAALGLRLELICTPQLMPRLVNLVLADHLELLAESHCILGVNGYWLAESDQAKRKLIKGAYELHRSKGTPWSLREIVRRLGFGEITIIEGLNHQQHNGNIQRSGLYVHGHNAYWAHYRILLNKPITNQQAALLRQTLAAFAPARCVLASLDYTAVSLQHNGQAQRDGSFNKGTA</sequence>
<protein>
    <submittedName>
        <fullName evidence="1">Uncharacterized protein</fullName>
    </submittedName>
</protein>
<dbReference type="eggNOG" id="COG4385">
    <property type="taxonomic scope" value="Bacteria"/>
</dbReference>
<dbReference type="InterPro" id="IPR006521">
    <property type="entry name" value="Tail_protein_I"/>
</dbReference>